<dbReference type="Pfam" id="PF23598">
    <property type="entry name" value="LRR_14"/>
    <property type="match status" value="1"/>
</dbReference>
<dbReference type="eggNOG" id="KOG4658">
    <property type="taxonomic scope" value="Eukaryota"/>
</dbReference>
<evidence type="ECO:0000259" key="2">
    <source>
        <dbReference type="Pfam" id="PF23598"/>
    </source>
</evidence>
<dbReference type="Proteomes" id="UP000030748">
    <property type="component" value="Unassembled WGS sequence"/>
</dbReference>
<protein>
    <recommendedName>
        <fullName evidence="2">Disease resistance R13L4/SHOC-2-like LRR domain-containing protein</fullName>
    </recommendedName>
</protein>
<dbReference type="SUPFAM" id="SSF52058">
    <property type="entry name" value="L domain-like"/>
    <property type="match status" value="1"/>
</dbReference>
<feature type="domain" description="Disease resistance R13L4/SHOC-2-like LRR" evidence="2">
    <location>
        <begin position="26"/>
        <end position="301"/>
    </location>
</feature>
<dbReference type="AlphaFoldDB" id="A0A022Q3P1"/>
<evidence type="ECO:0000313" key="4">
    <source>
        <dbReference type="Proteomes" id="UP000030748"/>
    </source>
</evidence>
<gene>
    <name evidence="3" type="ORF">MIMGU_mgv1a009417mg</name>
</gene>
<keyword evidence="4" id="KW-1185">Reference proteome</keyword>
<dbReference type="EMBL" id="KI632223">
    <property type="protein sequence ID" value="EYU21833.1"/>
    <property type="molecule type" value="Genomic_DNA"/>
</dbReference>
<dbReference type="STRING" id="4155.A0A022Q3P1"/>
<dbReference type="InterPro" id="IPR032675">
    <property type="entry name" value="LRR_dom_sf"/>
</dbReference>
<evidence type="ECO:0000256" key="1">
    <source>
        <dbReference type="ARBA" id="ARBA00022737"/>
    </source>
</evidence>
<sequence>MSEKDPILRTLQYVPLVRSLIGKFGKGLPLLDFRLLRVLKADDDKPLFHKIGTRNKYSLEVVFRLINLRFIAIQSDGLKNSGFPSSVNLLWNLQTLIVNRTFGGVAPCEIWNMTQLKHVHFLHFELPDPPIGAKDDEFVLGNLQTLSRIRKFKCGEEVVKRIPNINKLQISYSNEPQGLLSYCLDNLGHLHKLESLRFTIGTLFKQPPNDWVQNFILPNSLKKLTLMGTKLKWEDMKTKIGWLPNLEVLKLRYKSFVGTEWETAEGQFCNLRYLLISSCSDLEWWTTDSNHFPRLEHLHLEDLDKLKEIPSCIGEISTLQSIQLLSCSDEAVISAEQILKEQ</sequence>
<dbReference type="InterPro" id="IPR055414">
    <property type="entry name" value="LRR_R13L4/SHOC2-like"/>
</dbReference>
<keyword evidence="1" id="KW-0677">Repeat</keyword>
<dbReference type="Gene3D" id="3.80.10.10">
    <property type="entry name" value="Ribonuclease Inhibitor"/>
    <property type="match status" value="1"/>
</dbReference>
<proteinExistence type="predicted"/>
<dbReference type="PANTHER" id="PTHR15140">
    <property type="entry name" value="TUBULIN-SPECIFIC CHAPERONE E"/>
    <property type="match status" value="1"/>
</dbReference>
<dbReference type="PANTHER" id="PTHR15140:SF33">
    <property type="entry name" value="LATE BLIGHT RESISTANCE PROTEIN HOMOLOG R1A-3 ISOFORM X1"/>
    <property type="match status" value="1"/>
</dbReference>
<accession>A0A022Q3P1</accession>
<name>A0A022Q3P1_ERYGU</name>
<reference evidence="3 4" key="1">
    <citation type="journal article" date="2013" name="Proc. Natl. Acad. Sci. U.S.A.">
        <title>Fine-scale variation in meiotic recombination in Mimulus inferred from population shotgun sequencing.</title>
        <authorList>
            <person name="Hellsten U."/>
            <person name="Wright K.M."/>
            <person name="Jenkins J."/>
            <person name="Shu S."/>
            <person name="Yuan Y."/>
            <person name="Wessler S.R."/>
            <person name="Schmutz J."/>
            <person name="Willis J.H."/>
            <person name="Rokhsar D.S."/>
        </authorList>
    </citation>
    <scope>NUCLEOTIDE SEQUENCE [LARGE SCALE GENOMIC DNA]</scope>
    <source>
        <strain evidence="4">cv. DUN x IM62</strain>
    </source>
</reference>
<organism evidence="3 4">
    <name type="scientific">Erythranthe guttata</name>
    <name type="common">Yellow monkey flower</name>
    <name type="synonym">Mimulus guttatus</name>
    <dbReference type="NCBI Taxonomy" id="4155"/>
    <lineage>
        <taxon>Eukaryota</taxon>
        <taxon>Viridiplantae</taxon>
        <taxon>Streptophyta</taxon>
        <taxon>Embryophyta</taxon>
        <taxon>Tracheophyta</taxon>
        <taxon>Spermatophyta</taxon>
        <taxon>Magnoliopsida</taxon>
        <taxon>eudicotyledons</taxon>
        <taxon>Gunneridae</taxon>
        <taxon>Pentapetalae</taxon>
        <taxon>asterids</taxon>
        <taxon>lamiids</taxon>
        <taxon>Lamiales</taxon>
        <taxon>Phrymaceae</taxon>
        <taxon>Erythranthe</taxon>
    </lineage>
</organism>
<evidence type="ECO:0000313" key="3">
    <source>
        <dbReference type="EMBL" id="EYU21833.1"/>
    </source>
</evidence>